<name>A0ABR1SHH4_9PEZI</name>
<organism evidence="2 3">
    <name type="scientific">Apiospora marii</name>
    <dbReference type="NCBI Taxonomy" id="335849"/>
    <lineage>
        <taxon>Eukaryota</taxon>
        <taxon>Fungi</taxon>
        <taxon>Dikarya</taxon>
        <taxon>Ascomycota</taxon>
        <taxon>Pezizomycotina</taxon>
        <taxon>Sordariomycetes</taxon>
        <taxon>Xylariomycetidae</taxon>
        <taxon>Amphisphaeriales</taxon>
        <taxon>Apiosporaceae</taxon>
        <taxon>Apiospora</taxon>
    </lineage>
</organism>
<gene>
    <name evidence="2" type="ORF">PG991_003175</name>
</gene>
<accession>A0ABR1SHH4</accession>
<keyword evidence="3" id="KW-1185">Reference proteome</keyword>
<feature type="compositionally biased region" description="Basic and acidic residues" evidence="1">
    <location>
        <begin position="421"/>
        <end position="432"/>
    </location>
</feature>
<evidence type="ECO:0000313" key="2">
    <source>
        <dbReference type="EMBL" id="KAK8033777.1"/>
    </source>
</evidence>
<evidence type="ECO:0000313" key="3">
    <source>
        <dbReference type="Proteomes" id="UP001396898"/>
    </source>
</evidence>
<feature type="region of interest" description="Disordered" evidence="1">
    <location>
        <begin position="378"/>
        <end position="490"/>
    </location>
</feature>
<comment type="caution">
    <text evidence="2">The sequence shown here is derived from an EMBL/GenBank/DDBJ whole genome shotgun (WGS) entry which is preliminary data.</text>
</comment>
<feature type="compositionally biased region" description="Basic and acidic residues" evidence="1">
    <location>
        <begin position="389"/>
        <end position="411"/>
    </location>
</feature>
<proteinExistence type="predicted"/>
<dbReference type="Proteomes" id="UP001396898">
    <property type="component" value="Unassembled WGS sequence"/>
</dbReference>
<dbReference type="EMBL" id="JAQQWI010000006">
    <property type="protein sequence ID" value="KAK8033777.1"/>
    <property type="molecule type" value="Genomic_DNA"/>
</dbReference>
<feature type="compositionally biased region" description="Basic and acidic residues" evidence="1">
    <location>
        <begin position="440"/>
        <end position="450"/>
    </location>
</feature>
<sequence>MSEGEILKRSWGCDQCRLITQLGLSTEPHECLYYVEFSDQTLWKACSLCISNGRPCWETNTTDEKLRDVDTHEVLMDQAPPPRGTVPKRNTKKYLEKVDRSYVRYNAFRYMAESLAKEYRIAFNYGDNHNHDDAAGAIRKLLLTKMEDYPFQLWKDKMWNTRGGTLSNSGQSTAQNIQYLPHVTSPPYGGNTASTGITGGDASWADADGQIPMPPTQGLGGDTSFTGNTGGDGDWTYTHAQMPMPQTLGLEGSTAFTGNPGVDENWTDPYAQMPMLPAQGPEGNAVATGEPGGYENPADIEEQVPLLPMQKLDVNTQNIENYTRINKHRKRLGEIAWECDNCFARNWPCVLIIPGGRACVTCPRGLCDSKLCDAAQSAERRRRSSLTSAERDAEDRWIRDEQRKRKNEARQRSYKKKKTPSKKENPSEKKNPSESQAPEPLDRDTDERRRQVIAVRQHNARNKQAAQASLARVERAAPISNYYQGENVYD</sequence>
<protein>
    <recommendedName>
        <fullName evidence="4">Zn(2)-C6 fungal-type domain-containing protein</fullName>
    </recommendedName>
</protein>
<reference evidence="2 3" key="1">
    <citation type="submission" date="2023-01" db="EMBL/GenBank/DDBJ databases">
        <title>Analysis of 21 Apiospora genomes using comparative genomics revels a genus with tremendous synthesis potential of carbohydrate active enzymes and secondary metabolites.</title>
        <authorList>
            <person name="Sorensen T."/>
        </authorList>
    </citation>
    <scope>NUCLEOTIDE SEQUENCE [LARGE SCALE GENOMIC DNA]</scope>
    <source>
        <strain evidence="2 3">CBS 20057</strain>
    </source>
</reference>
<evidence type="ECO:0008006" key="4">
    <source>
        <dbReference type="Google" id="ProtNLM"/>
    </source>
</evidence>
<evidence type="ECO:0000256" key="1">
    <source>
        <dbReference type="SAM" id="MobiDB-lite"/>
    </source>
</evidence>